<dbReference type="InterPro" id="IPR043133">
    <property type="entry name" value="GTP-CH-I_C/QueF"/>
</dbReference>
<dbReference type="STRING" id="1121316.SAMN02745207_03272"/>
<dbReference type="HAMAP" id="MF_00223">
    <property type="entry name" value="FolE"/>
    <property type="match status" value="1"/>
</dbReference>
<gene>
    <name evidence="5" type="primary">folE</name>
    <name evidence="7" type="ORF">SAMN02745207_03272</name>
</gene>
<feature type="binding site" evidence="5">
    <location>
        <position position="156"/>
    </location>
    <ligand>
        <name>Zn(2+)</name>
        <dbReference type="ChEBI" id="CHEBI:29105"/>
    </ligand>
</feature>
<organism evidence="7 8">
    <name type="scientific">Clostridium grantii DSM 8605</name>
    <dbReference type="NCBI Taxonomy" id="1121316"/>
    <lineage>
        <taxon>Bacteria</taxon>
        <taxon>Bacillati</taxon>
        <taxon>Bacillota</taxon>
        <taxon>Clostridia</taxon>
        <taxon>Eubacteriales</taxon>
        <taxon>Clostridiaceae</taxon>
        <taxon>Clostridium</taxon>
    </lineage>
</organism>
<dbReference type="InterPro" id="IPR018234">
    <property type="entry name" value="GTP_CycHdrlase_I_CS"/>
</dbReference>
<proteinExistence type="inferred from homology"/>
<dbReference type="GO" id="GO:0046654">
    <property type="term" value="P:tetrahydrofolate biosynthetic process"/>
    <property type="evidence" value="ECO:0007669"/>
    <property type="project" value="UniProtKB-UniRule"/>
</dbReference>
<name>A0A1M5X204_9CLOT</name>
<keyword evidence="8" id="KW-1185">Reference proteome</keyword>
<comment type="similarity">
    <text evidence="5">Belongs to the GTP cyclohydrolase I family.</text>
</comment>
<dbReference type="UniPathway" id="UPA00848">
    <property type="reaction ID" value="UER00151"/>
</dbReference>
<keyword evidence="4 5" id="KW-0378">Hydrolase</keyword>
<dbReference type="InterPro" id="IPR001474">
    <property type="entry name" value="GTP_CycHdrlase_I"/>
</dbReference>
<comment type="catalytic activity">
    <reaction evidence="1 5">
        <text>GTP + H2O = 7,8-dihydroneopterin 3'-triphosphate + formate + H(+)</text>
        <dbReference type="Rhea" id="RHEA:17473"/>
        <dbReference type="ChEBI" id="CHEBI:15377"/>
        <dbReference type="ChEBI" id="CHEBI:15378"/>
        <dbReference type="ChEBI" id="CHEBI:15740"/>
        <dbReference type="ChEBI" id="CHEBI:37565"/>
        <dbReference type="ChEBI" id="CHEBI:58462"/>
        <dbReference type="EC" id="3.5.4.16"/>
    </reaction>
</comment>
<dbReference type="PANTHER" id="PTHR11109">
    <property type="entry name" value="GTP CYCLOHYDROLASE I"/>
    <property type="match status" value="1"/>
</dbReference>
<keyword evidence="5" id="KW-0479">Metal-binding</keyword>
<dbReference type="InterPro" id="IPR043134">
    <property type="entry name" value="GTP-CH-I_N"/>
</dbReference>
<comment type="subunit">
    <text evidence="5">Homopolymer.</text>
</comment>
<dbReference type="Gene3D" id="3.30.1130.10">
    <property type="match status" value="1"/>
</dbReference>
<dbReference type="GO" id="GO:0006729">
    <property type="term" value="P:tetrahydrobiopterin biosynthetic process"/>
    <property type="evidence" value="ECO:0007669"/>
    <property type="project" value="TreeGrafter"/>
</dbReference>
<dbReference type="Gene3D" id="1.10.286.10">
    <property type="match status" value="1"/>
</dbReference>
<dbReference type="Proteomes" id="UP000184447">
    <property type="component" value="Unassembled WGS sequence"/>
</dbReference>
<evidence type="ECO:0000256" key="2">
    <source>
        <dbReference type="ARBA" id="ARBA00005080"/>
    </source>
</evidence>
<dbReference type="PANTHER" id="PTHR11109:SF7">
    <property type="entry name" value="GTP CYCLOHYDROLASE 1"/>
    <property type="match status" value="1"/>
</dbReference>
<dbReference type="GO" id="GO:0005737">
    <property type="term" value="C:cytoplasm"/>
    <property type="evidence" value="ECO:0007669"/>
    <property type="project" value="TreeGrafter"/>
</dbReference>
<keyword evidence="3 5" id="KW-0554">One-carbon metabolism</keyword>
<dbReference type="GO" id="GO:0003934">
    <property type="term" value="F:GTP cyclohydrolase I activity"/>
    <property type="evidence" value="ECO:0007669"/>
    <property type="project" value="UniProtKB-UniRule"/>
</dbReference>
<dbReference type="SUPFAM" id="SSF55620">
    <property type="entry name" value="Tetrahydrobiopterin biosynthesis enzymes-like"/>
    <property type="match status" value="1"/>
</dbReference>
<dbReference type="EMBL" id="FQXM01000022">
    <property type="protein sequence ID" value="SHH93568.1"/>
    <property type="molecule type" value="Genomic_DNA"/>
</dbReference>
<dbReference type="GO" id="GO:0008270">
    <property type="term" value="F:zinc ion binding"/>
    <property type="evidence" value="ECO:0007669"/>
    <property type="project" value="UniProtKB-UniRule"/>
</dbReference>
<protein>
    <recommendedName>
        <fullName evidence="5">GTP cyclohydrolase 1</fullName>
        <ecNumber evidence="5">3.5.4.16</ecNumber>
    </recommendedName>
    <alternativeName>
        <fullName evidence="5">GTP cyclohydrolase I</fullName>
        <shortName evidence="5">GTP-CH-I</shortName>
    </alternativeName>
</protein>
<keyword evidence="5" id="KW-0342">GTP-binding</keyword>
<evidence type="ECO:0000256" key="4">
    <source>
        <dbReference type="ARBA" id="ARBA00022801"/>
    </source>
</evidence>
<dbReference type="NCBIfam" id="TIGR00063">
    <property type="entry name" value="folE"/>
    <property type="match status" value="1"/>
</dbReference>
<dbReference type="InterPro" id="IPR020602">
    <property type="entry name" value="GTP_CycHdrlase_I_dom"/>
</dbReference>
<keyword evidence="5" id="KW-0547">Nucleotide-binding</keyword>
<dbReference type="GO" id="GO:0005525">
    <property type="term" value="F:GTP binding"/>
    <property type="evidence" value="ECO:0007669"/>
    <property type="project" value="UniProtKB-KW"/>
</dbReference>
<feature type="binding site" evidence="5">
    <location>
        <position position="153"/>
    </location>
    <ligand>
        <name>Zn(2+)</name>
        <dbReference type="ChEBI" id="CHEBI:29105"/>
    </ligand>
</feature>
<dbReference type="EC" id="3.5.4.16" evidence="5"/>
<keyword evidence="5" id="KW-0862">Zinc</keyword>
<reference evidence="7 8" key="1">
    <citation type="submission" date="2016-11" db="EMBL/GenBank/DDBJ databases">
        <authorList>
            <person name="Jaros S."/>
            <person name="Januszkiewicz K."/>
            <person name="Wedrychowicz H."/>
        </authorList>
    </citation>
    <scope>NUCLEOTIDE SEQUENCE [LARGE SCALE GENOMIC DNA]</scope>
    <source>
        <strain evidence="7 8">DSM 8605</strain>
    </source>
</reference>
<dbReference type="PROSITE" id="PS00859">
    <property type="entry name" value="GTP_CYCLOHYDROL_1_1"/>
    <property type="match status" value="1"/>
</dbReference>
<dbReference type="GO" id="GO:0006730">
    <property type="term" value="P:one-carbon metabolic process"/>
    <property type="evidence" value="ECO:0007669"/>
    <property type="project" value="UniProtKB-UniRule"/>
</dbReference>
<evidence type="ECO:0000313" key="7">
    <source>
        <dbReference type="EMBL" id="SHH93568.1"/>
    </source>
</evidence>
<evidence type="ECO:0000256" key="3">
    <source>
        <dbReference type="ARBA" id="ARBA00022563"/>
    </source>
</evidence>
<dbReference type="NCBIfam" id="NF006825">
    <property type="entry name" value="PRK09347.1-2"/>
    <property type="match status" value="1"/>
</dbReference>
<feature type="domain" description="GTP cyclohydrolase I" evidence="6">
    <location>
        <begin position="75"/>
        <end position="260"/>
    </location>
</feature>
<evidence type="ECO:0000256" key="1">
    <source>
        <dbReference type="ARBA" id="ARBA00001052"/>
    </source>
</evidence>
<comment type="pathway">
    <text evidence="2 5">Cofactor biosynthesis; 7,8-dihydroneopterin triphosphate biosynthesis; 7,8-dihydroneopterin triphosphate from GTP: step 1/1.</text>
</comment>
<accession>A0A1M5X204</accession>
<feature type="binding site" evidence="5">
    <location>
        <position position="225"/>
    </location>
    <ligand>
        <name>Zn(2+)</name>
        <dbReference type="ChEBI" id="CHEBI:29105"/>
    </ligand>
</feature>
<dbReference type="FunFam" id="3.30.1130.10:FF:000001">
    <property type="entry name" value="GTP cyclohydrolase 1"/>
    <property type="match status" value="1"/>
</dbReference>
<evidence type="ECO:0000313" key="8">
    <source>
        <dbReference type="Proteomes" id="UP000184447"/>
    </source>
</evidence>
<dbReference type="NCBIfam" id="NF006826">
    <property type="entry name" value="PRK09347.1-3"/>
    <property type="match status" value="1"/>
</dbReference>
<evidence type="ECO:0000256" key="5">
    <source>
        <dbReference type="HAMAP-Rule" id="MF_00223"/>
    </source>
</evidence>
<evidence type="ECO:0000259" key="6">
    <source>
        <dbReference type="Pfam" id="PF01227"/>
    </source>
</evidence>
<sequence>MDYKLYYNQIESKMNKYNFKLLNKNDVVKFVIDPVTVVDLMKEHKLNNIKLQLQLHKIIWGHEERGVNVINKEKIEYHIREILLALGENPDREGLKKTPERYAKMCEEIFEGINYTNDEIADMFNVTFEEEDYYNEKSNDFVLMKDIEIFSQCEHHLALMYNMKVAVAYIPKEKIIGLSKIARIADMVAKRLQLQERIGSDIAEIMQKIAQTENVAVIIQGEHACMTTRGIKKPGTKTITTNFNGKFESDEKLASRLLNLYNA</sequence>
<dbReference type="Pfam" id="PF01227">
    <property type="entry name" value="GTP_cyclohydroI"/>
    <property type="match status" value="1"/>
</dbReference>
<dbReference type="AlphaFoldDB" id="A0A1M5X204"/>